<keyword evidence="2" id="KW-1185">Reference proteome</keyword>
<gene>
    <name evidence="1" type="ORF">A1359_15885</name>
</gene>
<evidence type="ECO:0000313" key="2">
    <source>
        <dbReference type="Proteomes" id="UP000078476"/>
    </source>
</evidence>
<dbReference type="STRING" id="980561.A1359_15885"/>
<dbReference type="RefSeq" id="WP_083960719.1">
    <property type="nucleotide sequence ID" value="NZ_LUUI01000150.1"/>
</dbReference>
<dbReference type="AlphaFoldDB" id="A0A177MYF3"/>
<organism evidence="1 2">
    <name type="scientific">Methylomonas lenta</name>
    <dbReference type="NCBI Taxonomy" id="980561"/>
    <lineage>
        <taxon>Bacteria</taxon>
        <taxon>Pseudomonadati</taxon>
        <taxon>Pseudomonadota</taxon>
        <taxon>Gammaproteobacteria</taxon>
        <taxon>Methylococcales</taxon>
        <taxon>Methylococcaceae</taxon>
        <taxon>Methylomonas</taxon>
    </lineage>
</organism>
<accession>A0A177MYF3</accession>
<protein>
    <submittedName>
        <fullName evidence="1">Uncharacterized protein</fullName>
    </submittedName>
</protein>
<comment type="caution">
    <text evidence="1">The sequence shown here is derived from an EMBL/GenBank/DDBJ whole genome shotgun (WGS) entry which is preliminary data.</text>
</comment>
<name>A0A177MYF3_9GAMM</name>
<evidence type="ECO:0000313" key="1">
    <source>
        <dbReference type="EMBL" id="OAI10738.1"/>
    </source>
</evidence>
<sequence length="87" mass="9962">MNTEQEQEQERQQNHKEFRDILSTYNITQVQAAELITMETGQKVGARKVRTWLADPEVPSSRSCPNWALTALKRITENLTSGKSTKN</sequence>
<dbReference type="Proteomes" id="UP000078476">
    <property type="component" value="Unassembled WGS sequence"/>
</dbReference>
<reference evidence="1 2" key="1">
    <citation type="submission" date="2016-03" db="EMBL/GenBank/DDBJ databases">
        <authorList>
            <person name="Ploux O."/>
        </authorList>
    </citation>
    <scope>NUCLEOTIDE SEQUENCE [LARGE SCALE GENOMIC DNA]</scope>
    <source>
        <strain evidence="1 2">R-45370</strain>
    </source>
</reference>
<dbReference type="EMBL" id="LUUI01000150">
    <property type="protein sequence ID" value="OAI10738.1"/>
    <property type="molecule type" value="Genomic_DNA"/>
</dbReference>
<dbReference type="OrthoDB" id="6941743at2"/>
<proteinExistence type="predicted"/>